<keyword evidence="3" id="KW-1185">Reference proteome</keyword>
<dbReference type="OrthoDB" id="2678178at2"/>
<dbReference type="STRING" id="262543.Exig_1116"/>
<evidence type="ECO:0000256" key="1">
    <source>
        <dbReference type="SAM" id="MobiDB-lite"/>
    </source>
</evidence>
<organism evidence="2 3">
    <name type="scientific">Exiguobacterium sibiricum (strain DSM 17290 / CCUG 55495 / CIP 109462 / JCM 13490 / 255-15)</name>
    <dbReference type="NCBI Taxonomy" id="262543"/>
    <lineage>
        <taxon>Bacteria</taxon>
        <taxon>Bacillati</taxon>
        <taxon>Bacillota</taxon>
        <taxon>Bacilli</taxon>
        <taxon>Bacillales</taxon>
        <taxon>Bacillales Family XII. Incertae Sedis</taxon>
        <taxon>Exiguobacterium</taxon>
    </lineage>
</organism>
<name>B1YE93_EXIS2</name>
<accession>B1YE93</accession>
<dbReference type="Proteomes" id="UP000001681">
    <property type="component" value="Chromosome"/>
</dbReference>
<feature type="compositionally biased region" description="Basic and acidic residues" evidence="1">
    <location>
        <begin position="97"/>
        <end position="131"/>
    </location>
</feature>
<proteinExistence type="predicted"/>
<evidence type="ECO:0000313" key="3">
    <source>
        <dbReference type="Proteomes" id="UP000001681"/>
    </source>
</evidence>
<reference evidence="2 3" key="1">
    <citation type="journal article" date="2006" name="Extremophiles">
        <title>Characterization of Exiguobacterium isolates from the Siberian permafrost. Description of Exiguobacterium sibiricum sp. nov.</title>
        <authorList>
            <person name="Rodrigues D.F."/>
            <person name="Goris J."/>
            <person name="Vishnivetskaya T."/>
            <person name="Gilichinsky D."/>
            <person name="Thomashow M.F."/>
            <person name="Tiedje J.M."/>
        </authorList>
    </citation>
    <scope>NUCLEOTIDE SEQUENCE [LARGE SCALE GENOMIC DNA]</scope>
    <source>
        <strain evidence="3">DSM 17290 / CIP 109462 / JCM 13490 / 255-15</strain>
    </source>
</reference>
<reference evidence="2 3" key="2">
    <citation type="journal article" date="2008" name="BMC Genomics">
        <title>Architecture of thermal adaptation in an Exiguobacterium sibiricum strain isolated from 3 million year old permafrost: a genome and transcriptome approach.</title>
        <authorList>
            <person name="Rodrigues D.F."/>
            <person name="Ivanova N."/>
            <person name="He Z."/>
            <person name="Huebner M."/>
            <person name="Zhou J."/>
            <person name="Tiedje J.M."/>
        </authorList>
    </citation>
    <scope>NUCLEOTIDE SEQUENCE [LARGE SCALE GENOMIC DNA]</scope>
    <source>
        <strain evidence="3">DSM 17290 / CIP 109462 / JCM 13490 / 255-15</strain>
    </source>
</reference>
<feature type="region of interest" description="Disordered" evidence="1">
    <location>
        <begin position="27"/>
        <end position="164"/>
    </location>
</feature>
<dbReference type="KEGG" id="esi:Exig_1116"/>
<dbReference type="HOGENOM" id="CLU_1710533_0_0_9"/>
<evidence type="ECO:0000313" key="2">
    <source>
        <dbReference type="EMBL" id="ACB60595.1"/>
    </source>
</evidence>
<dbReference type="AlphaFoldDB" id="B1YE93"/>
<dbReference type="EMBL" id="CP001022">
    <property type="protein sequence ID" value="ACB60595.1"/>
    <property type="molecule type" value="Genomic_DNA"/>
</dbReference>
<feature type="compositionally biased region" description="Basic and acidic residues" evidence="1">
    <location>
        <begin position="57"/>
        <end position="90"/>
    </location>
</feature>
<reference evidence="3" key="3">
    <citation type="submission" date="2008-04" db="EMBL/GenBank/DDBJ databases">
        <title>Complete sequence of chromosome of Exiguobacterium sibiricum 255-15.</title>
        <authorList>
            <consortium name="US DOE Joint Genome Institute"/>
            <person name="Copeland A."/>
            <person name="Lucas S."/>
            <person name="Lapidus A."/>
            <person name="Glavina del Rio T."/>
            <person name="Dalin E."/>
            <person name="Tice H."/>
            <person name="Bruce D."/>
            <person name="Goodwin L."/>
            <person name="Pitluck S."/>
            <person name="Kiss H."/>
            <person name="Chertkov O."/>
            <person name="Monk C."/>
            <person name="Brettin T."/>
            <person name="Detter J.C."/>
            <person name="Han C."/>
            <person name="Kuske C.R."/>
            <person name="Schmutz J."/>
            <person name="Larimer F."/>
            <person name="Land M."/>
            <person name="Hauser L."/>
            <person name="Kyrpides N."/>
            <person name="Mikhailova N."/>
            <person name="Vishnivetskaya T."/>
            <person name="Rodrigues D.F."/>
            <person name="Gilichinsky D."/>
            <person name="Tiedje J."/>
            <person name="Richardson P."/>
        </authorList>
    </citation>
    <scope>NUCLEOTIDE SEQUENCE [LARGE SCALE GENOMIC DNA]</scope>
    <source>
        <strain evidence="3">DSM 17290 / CIP 109462 / JCM 13490 / 255-15</strain>
    </source>
</reference>
<feature type="compositionally biased region" description="Basic and acidic residues" evidence="1">
    <location>
        <begin position="143"/>
        <end position="164"/>
    </location>
</feature>
<sequence>MVLTMAKKFIGIFHDESSLHQKMQALKQQGHKDSDFSLVGRDDATDETSGASWIDQVKSKFSHEPPLRETLKRVGHSDDEAERHYQEVERGGIALFAKDRHDEHDHTHDHNHDHDHDHLHDHSNDENDRHGGKVANPGINDYESDRTDDHDKSDRSKWKADDVD</sequence>
<protein>
    <submittedName>
        <fullName evidence="2">Uncharacterized protein</fullName>
    </submittedName>
</protein>
<feature type="compositionally biased region" description="Basic and acidic residues" evidence="1">
    <location>
        <begin position="30"/>
        <end position="43"/>
    </location>
</feature>
<gene>
    <name evidence="2" type="ordered locus">Exig_1116</name>
</gene>